<keyword evidence="4" id="KW-1185">Reference proteome</keyword>
<gene>
    <name evidence="3" type="ORF">GCM10009802_10290</name>
</gene>
<name>A0ABN2XHD7_9ACTN</name>
<dbReference type="Pfam" id="PF03795">
    <property type="entry name" value="YCII"/>
    <property type="match status" value="1"/>
</dbReference>
<evidence type="ECO:0000259" key="2">
    <source>
        <dbReference type="Pfam" id="PF03795"/>
    </source>
</evidence>
<protein>
    <recommendedName>
        <fullName evidence="2">YCII-related domain-containing protein</fullName>
    </recommendedName>
</protein>
<accession>A0ABN2XHD7</accession>
<dbReference type="InterPro" id="IPR005545">
    <property type="entry name" value="YCII"/>
</dbReference>
<feature type="domain" description="YCII-related" evidence="2">
    <location>
        <begin position="12"/>
        <end position="81"/>
    </location>
</feature>
<organism evidence="3 4">
    <name type="scientific">Streptomyces synnematoformans</name>
    <dbReference type="NCBI Taxonomy" id="415721"/>
    <lineage>
        <taxon>Bacteria</taxon>
        <taxon>Bacillati</taxon>
        <taxon>Actinomycetota</taxon>
        <taxon>Actinomycetes</taxon>
        <taxon>Kitasatosporales</taxon>
        <taxon>Streptomycetaceae</taxon>
        <taxon>Streptomyces</taxon>
    </lineage>
</organism>
<comment type="similarity">
    <text evidence="1">Belongs to the YciI family.</text>
</comment>
<evidence type="ECO:0000256" key="1">
    <source>
        <dbReference type="ARBA" id="ARBA00007689"/>
    </source>
</evidence>
<sequence>MLVLELHFTAAPDRLAARPAHRERLARLHRDGILRAAGPWADDSGALLVFDTTRDRLDAIVADDPYYRTPGVRVVGVREWTPVIAP</sequence>
<reference evidence="3 4" key="1">
    <citation type="journal article" date="2019" name="Int. J. Syst. Evol. Microbiol.">
        <title>The Global Catalogue of Microorganisms (GCM) 10K type strain sequencing project: providing services to taxonomists for standard genome sequencing and annotation.</title>
        <authorList>
            <consortium name="The Broad Institute Genomics Platform"/>
            <consortium name="The Broad Institute Genome Sequencing Center for Infectious Disease"/>
            <person name="Wu L."/>
            <person name="Ma J."/>
        </authorList>
    </citation>
    <scope>NUCLEOTIDE SEQUENCE [LARGE SCALE GENOMIC DNA]</scope>
    <source>
        <strain evidence="3 4">JCM 15481</strain>
    </source>
</reference>
<dbReference type="EMBL" id="BAAAPF010000015">
    <property type="protein sequence ID" value="GAA2112260.1"/>
    <property type="molecule type" value="Genomic_DNA"/>
</dbReference>
<dbReference type="RefSeq" id="WP_027754382.1">
    <property type="nucleotide sequence ID" value="NZ_BAAAPF010000015.1"/>
</dbReference>
<dbReference type="Proteomes" id="UP001500443">
    <property type="component" value="Unassembled WGS sequence"/>
</dbReference>
<dbReference type="Gene3D" id="3.30.70.1060">
    <property type="entry name" value="Dimeric alpha+beta barrel"/>
    <property type="match status" value="1"/>
</dbReference>
<dbReference type="InterPro" id="IPR011008">
    <property type="entry name" value="Dimeric_a/b-barrel"/>
</dbReference>
<dbReference type="SUPFAM" id="SSF54909">
    <property type="entry name" value="Dimeric alpha+beta barrel"/>
    <property type="match status" value="1"/>
</dbReference>
<proteinExistence type="inferred from homology"/>
<evidence type="ECO:0000313" key="4">
    <source>
        <dbReference type="Proteomes" id="UP001500443"/>
    </source>
</evidence>
<evidence type="ECO:0000313" key="3">
    <source>
        <dbReference type="EMBL" id="GAA2112260.1"/>
    </source>
</evidence>
<comment type="caution">
    <text evidence="3">The sequence shown here is derived from an EMBL/GenBank/DDBJ whole genome shotgun (WGS) entry which is preliminary data.</text>
</comment>